<feature type="non-terminal residue" evidence="2">
    <location>
        <position position="1"/>
    </location>
</feature>
<reference evidence="2 3" key="1">
    <citation type="submission" date="2018-11" db="EMBL/GenBank/DDBJ databases">
        <authorList>
            <consortium name="Pathogen Informatics"/>
        </authorList>
    </citation>
    <scope>NUCLEOTIDE SEQUENCE [LARGE SCALE GENOMIC DNA]</scope>
</reference>
<evidence type="ECO:0000313" key="3">
    <source>
        <dbReference type="Proteomes" id="UP000270094"/>
    </source>
</evidence>
<dbReference type="PANTHER" id="PTHR46709:SF13">
    <property type="entry name" value="G-PROTEIN COUPLED RECEPTORS FAMILY 1 PROFILE DOMAIN-CONTAINING PROTEIN"/>
    <property type="match status" value="1"/>
</dbReference>
<organism evidence="2 3">
    <name type="scientific">Strongylus vulgaris</name>
    <name type="common">Blood worm</name>
    <dbReference type="NCBI Taxonomy" id="40348"/>
    <lineage>
        <taxon>Eukaryota</taxon>
        <taxon>Metazoa</taxon>
        <taxon>Ecdysozoa</taxon>
        <taxon>Nematoda</taxon>
        <taxon>Chromadorea</taxon>
        <taxon>Rhabditida</taxon>
        <taxon>Rhabditina</taxon>
        <taxon>Rhabditomorpha</taxon>
        <taxon>Strongyloidea</taxon>
        <taxon>Strongylidae</taxon>
        <taxon>Strongylus</taxon>
    </lineage>
</organism>
<proteinExistence type="predicted"/>
<sequence length="82" mass="8941">YITISKIRNQFARHHRLVISAGALVFALIAKLPMYFEVEVVPNGNCTGVTALTAIVSGWSETEPYKTAYKIFANYSSGSAVS</sequence>
<dbReference type="AlphaFoldDB" id="A0A3P7JJL8"/>
<protein>
    <submittedName>
        <fullName evidence="2">Uncharacterized protein</fullName>
    </submittedName>
</protein>
<dbReference type="OrthoDB" id="5797958at2759"/>
<keyword evidence="1" id="KW-0472">Membrane</keyword>
<keyword evidence="1" id="KW-0812">Transmembrane</keyword>
<feature type="transmembrane region" description="Helical" evidence="1">
    <location>
        <begin position="17"/>
        <end position="36"/>
    </location>
</feature>
<dbReference type="Proteomes" id="UP000270094">
    <property type="component" value="Unassembled WGS sequence"/>
</dbReference>
<name>A0A3P7JJL8_STRVU</name>
<accession>A0A3P7JJL8</accession>
<dbReference type="EMBL" id="UYYB01124440">
    <property type="protein sequence ID" value="VDM83656.1"/>
    <property type="molecule type" value="Genomic_DNA"/>
</dbReference>
<evidence type="ECO:0000313" key="2">
    <source>
        <dbReference type="EMBL" id="VDM83656.1"/>
    </source>
</evidence>
<gene>
    <name evidence="2" type="ORF">SVUK_LOCUS18654</name>
</gene>
<keyword evidence="3" id="KW-1185">Reference proteome</keyword>
<evidence type="ECO:0000256" key="1">
    <source>
        <dbReference type="SAM" id="Phobius"/>
    </source>
</evidence>
<dbReference type="PANTHER" id="PTHR46709">
    <property type="entry name" value="PROTEIN CBG23488-RELATED"/>
    <property type="match status" value="1"/>
</dbReference>
<keyword evidence="1" id="KW-1133">Transmembrane helix</keyword>